<feature type="region of interest" description="Disordered" evidence="1">
    <location>
        <begin position="296"/>
        <end position="326"/>
    </location>
</feature>
<dbReference type="OrthoDB" id="3259897at2759"/>
<dbReference type="Gene3D" id="2.60.40.640">
    <property type="match status" value="1"/>
</dbReference>
<dbReference type="VEuPathDB" id="FungiDB:CC1G_03548"/>
<dbReference type="EMBL" id="AACS02000009">
    <property type="protein sequence ID" value="EAU89283.2"/>
    <property type="molecule type" value="Genomic_DNA"/>
</dbReference>
<reference evidence="2 3" key="1">
    <citation type="journal article" date="2010" name="Proc. Natl. Acad. Sci. U.S.A.">
        <title>Insights into evolution of multicellular fungi from the assembled chromosomes of the mushroom Coprinopsis cinerea (Coprinus cinereus).</title>
        <authorList>
            <person name="Stajich J.E."/>
            <person name="Wilke S.K."/>
            <person name="Ahren D."/>
            <person name="Au C.H."/>
            <person name="Birren B.W."/>
            <person name="Borodovsky M."/>
            <person name="Burns C."/>
            <person name="Canback B."/>
            <person name="Casselton L.A."/>
            <person name="Cheng C.K."/>
            <person name="Deng J."/>
            <person name="Dietrich F.S."/>
            <person name="Fargo D.C."/>
            <person name="Farman M.L."/>
            <person name="Gathman A.C."/>
            <person name="Goldberg J."/>
            <person name="Guigo R."/>
            <person name="Hoegger P.J."/>
            <person name="Hooker J.B."/>
            <person name="Huggins A."/>
            <person name="James T.Y."/>
            <person name="Kamada T."/>
            <person name="Kilaru S."/>
            <person name="Kodira C."/>
            <person name="Kues U."/>
            <person name="Kupfer D."/>
            <person name="Kwan H.S."/>
            <person name="Lomsadze A."/>
            <person name="Li W."/>
            <person name="Lilly W.W."/>
            <person name="Ma L.J."/>
            <person name="Mackey A.J."/>
            <person name="Manning G."/>
            <person name="Martin F."/>
            <person name="Muraguchi H."/>
            <person name="Natvig D.O."/>
            <person name="Palmerini H."/>
            <person name="Ramesh M.A."/>
            <person name="Rehmeyer C.J."/>
            <person name="Roe B.A."/>
            <person name="Shenoy N."/>
            <person name="Stanke M."/>
            <person name="Ter-Hovhannisyan V."/>
            <person name="Tunlid A."/>
            <person name="Velagapudi R."/>
            <person name="Vision T.J."/>
            <person name="Zeng Q."/>
            <person name="Zolan M.E."/>
            <person name="Pukkila P.J."/>
        </authorList>
    </citation>
    <scope>NUCLEOTIDE SEQUENCE [LARGE SCALE GENOMIC DNA]</scope>
    <source>
        <strain evidence="3">Okayama-7 / 130 / ATCC MYA-4618 / FGSC 9003</strain>
    </source>
</reference>
<organism evidence="2 3">
    <name type="scientific">Coprinopsis cinerea (strain Okayama-7 / 130 / ATCC MYA-4618 / FGSC 9003)</name>
    <name type="common">Inky cap fungus</name>
    <name type="synonym">Hormographiella aspergillata</name>
    <dbReference type="NCBI Taxonomy" id="240176"/>
    <lineage>
        <taxon>Eukaryota</taxon>
        <taxon>Fungi</taxon>
        <taxon>Dikarya</taxon>
        <taxon>Basidiomycota</taxon>
        <taxon>Agaricomycotina</taxon>
        <taxon>Agaricomycetes</taxon>
        <taxon>Agaricomycetidae</taxon>
        <taxon>Agaricales</taxon>
        <taxon>Agaricineae</taxon>
        <taxon>Psathyrellaceae</taxon>
        <taxon>Coprinopsis</taxon>
    </lineage>
</organism>
<name>A8NCJ0_COPC7</name>
<protein>
    <recommendedName>
        <fullName evidence="4">Arrestin-like N-terminal domain-containing protein</fullName>
    </recommendedName>
</protein>
<sequence length="437" mass="49283">MTESHPSGQETASHITPCIYSHVSTYRSLHLELHLYSPSLKVDTRGPIAVFSNHDDIGGKVVLDCPGHQTGKLALTVEGSIIYPMQSDSPYSEIRRHVFYSHSHVISVASEESSRFAFRDAFMKRRPSSSNLNFKPGSIERSFPFHFPLSQGSHPKQELPSTFTSQWDGERPLVMTSEVSYKMIVTWEPDSLSDQPSQLEIPFILQQDAEFHSLDSNSTEDAWLEIPLLTERPMPVRLAIALPSSTSFSRKSSVPYYVVFTTTPRSPSTAKEIAADSTIYVALTRQIVINEPQTMMQLTPPSSPSTSEEGETSPRRLLRRVAKSSPRLNRKRRIDEIFDKPLPELPMKACFSESKTIYNDFFVGFPKRPRHRCEKGKHPTLAEQSALPDGLLKSKIALDADMLPSVDWVGVSVKYYLEISVSIGQDDWRARIPIRVF</sequence>
<dbReference type="RefSeq" id="XP_001832534.2">
    <property type="nucleotide sequence ID" value="XM_001832482.2"/>
</dbReference>
<evidence type="ECO:0000256" key="1">
    <source>
        <dbReference type="SAM" id="MobiDB-lite"/>
    </source>
</evidence>
<accession>A8NCJ0</accession>
<dbReference type="OMA" id="MLPAFDW"/>
<keyword evidence="3" id="KW-1185">Reference proteome</keyword>
<dbReference type="GeneID" id="6009021"/>
<dbReference type="eggNOG" id="ENOG502SKKZ">
    <property type="taxonomic scope" value="Eukaryota"/>
</dbReference>
<dbReference type="Proteomes" id="UP000001861">
    <property type="component" value="Unassembled WGS sequence"/>
</dbReference>
<dbReference type="STRING" id="240176.A8NCJ0"/>
<gene>
    <name evidence="2" type="ORF">CC1G_03548</name>
</gene>
<dbReference type="HOGENOM" id="CLU_556734_0_0_1"/>
<comment type="caution">
    <text evidence="2">The sequence shown here is derived from an EMBL/GenBank/DDBJ whole genome shotgun (WGS) entry which is preliminary data.</text>
</comment>
<feature type="compositionally biased region" description="Basic residues" evidence="1">
    <location>
        <begin position="316"/>
        <end position="326"/>
    </location>
</feature>
<evidence type="ECO:0000313" key="2">
    <source>
        <dbReference type="EMBL" id="EAU89283.2"/>
    </source>
</evidence>
<dbReference type="InterPro" id="IPR014752">
    <property type="entry name" value="Arrestin-like_C"/>
</dbReference>
<evidence type="ECO:0008006" key="4">
    <source>
        <dbReference type="Google" id="ProtNLM"/>
    </source>
</evidence>
<evidence type="ECO:0000313" key="3">
    <source>
        <dbReference type="Proteomes" id="UP000001861"/>
    </source>
</evidence>
<proteinExistence type="predicted"/>
<dbReference type="AlphaFoldDB" id="A8NCJ0"/>
<dbReference type="InParanoid" id="A8NCJ0"/>
<dbReference type="KEGG" id="cci:CC1G_03548"/>